<dbReference type="InterPro" id="IPR013083">
    <property type="entry name" value="Znf_RING/FYVE/PHD"/>
</dbReference>
<dbReference type="GO" id="GO:0008270">
    <property type="term" value="F:zinc ion binding"/>
    <property type="evidence" value="ECO:0007669"/>
    <property type="project" value="UniProtKB-KW"/>
</dbReference>
<dbReference type="PROSITE" id="PS50089">
    <property type="entry name" value="ZF_RING_2"/>
    <property type="match status" value="1"/>
</dbReference>
<keyword evidence="1" id="KW-0862">Zinc</keyword>
<dbReference type="InterPro" id="IPR001841">
    <property type="entry name" value="Znf_RING"/>
</dbReference>
<evidence type="ECO:0000259" key="3">
    <source>
        <dbReference type="PROSITE" id="PS50089"/>
    </source>
</evidence>
<evidence type="ECO:0000256" key="1">
    <source>
        <dbReference type="PROSITE-ProRule" id="PRU00175"/>
    </source>
</evidence>
<dbReference type="EMBL" id="LLXJ01005927">
    <property type="protein sequence ID" value="PKB94523.1"/>
    <property type="molecule type" value="Genomic_DNA"/>
</dbReference>
<feature type="region of interest" description="Disordered" evidence="2">
    <location>
        <begin position="215"/>
        <end position="236"/>
    </location>
</feature>
<sequence>MSDLESIKGSESFQVPERPHSTLTNYKNLAYNILKNLNDELVKDKEISELRPFSECTMKVLTLLLKAITILLCEHIFHQICVEKQFLNKPGMCPFPKCGKKAEIIYPFTRRNSQSSQSSRTSAISNLMGEKFVLNSLVILEDPMEKVIKNALIQETEIGTCAKCSKKITLGFPKDTVFLSCKHAVHFNCIDNSNKRCSTCPVNLQLILTTQRRRTSNSFTEKTSRKKAKPLGKDNSPILKRLIQELSTNDSEDDISLQ</sequence>
<dbReference type="SUPFAM" id="SSF57850">
    <property type="entry name" value="RING/U-box"/>
    <property type="match status" value="1"/>
</dbReference>
<feature type="domain" description="RING-type" evidence="3">
    <location>
        <begin position="161"/>
        <end position="200"/>
    </location>
</feature>
<proteinExistence type="predicted"/>
<name>A0A2N0NIX4_9GLOM</name>
<evidence type="ECO:0000256" key="2">
    <source>
        <dbReference type="SAM" id="MobiDB-lite"/>
    </source>
</evidence>
<comment type="caution">
    <text evidence="4">The sequence shown here is derived from an EMBL/GenBank/DDBJ whole genome shotgun (WGS) entry which is preliminary data.</text>
</comment>
<dbReference type="VEuPathDB" id="FungiDB:FUN_009149"/>
<accession>A0A2N0NIX4</accession>
<organism evidence="4 5">
    <name type="scientific">Rhizophagus irregularis</name>
    <dbReference type="NCBI Taxonomy" id="588596"/>
    <lineage>
        <taxon>Eukaryota</taxon>
        <taxon>Fungi</taxon>
        <taxon>Fungi incertae sedis</taxon>
        <taxon>Mucoromycota</taxon>
        <taxon>Glomeromycotina</taxon>
        <taxon>Glomeromycetes</taxon>
        <taxon>Glomerales</taxon>
        <taxon>Glomeraceae</taxon>
        <taxon>Rhizophagus</taxon>
    </lineage>
</organism>
<gene>
    <name evidence="4" type="ORF">RhiirA5_438574</name>
</gene>
<dbReference type="SMART" id="SM00184">
    <property type="entry name" value="RING"/>
    <property type="match status" value="2"/>
</dbReference>
<protein>
    <recommendedName>
        <fullName evidence="3">RING-type domain-containing protein</fullName>
    </recommendedName>
</protein>
<keyword evidence="1" id="KW-0479">Metal-binding</keyword>
<dbReference type="VEuPathDB" id="FungiDB:RhiirA1_468076"/>
<dbReference type="Gene3D" id="3.30.40.10">
    <property type="entry name" value="Zinc/RING finger domain, C3HC4 (zinc finger)"/>
    <property type="match status" value="1"/>
</dbReference>
<dbReference type="AlphaFoldDB" id="A0A2N0NIX4"/>
<keyword evidence="1" id="KW-0863">Zinc-finger</keyword>
<evidence type="ECO:0000313" key="4">
    <source>
        <dbReference type="EMBL" id="PKB94523.1"/>
    </source>
</evidence>
<evidence type="ECO:0000313" key="5">
    <source>
        <dbReference type="Proteomes" id="UP000232722"/>
    </source>
</evidence>
<reference evidence="4 5" key="1">
    <citation type="submission" date="2016-04" db="EMBL/GenBank/DDBJ databases">
        <title>Genome analyses suggest a sexual origin of heterokaryosis in a supposedly ancient asexual fungus.</title>
        <authorList>
            <person name="Ropars J."/>
            <person name="Sedzielewska K."/>
            <person name="Noel J."/>
            <person name="Charron P."/>
            <person name="Farinelli L."/>
            <person name="Marton T."/>
            <person name="Kruger M."/>
            <person name="Pelin A."/>
            <person name="Brachmann A."/>
            <person name="Corradi N."/>
        </authorList>
    </citation>
    <scope>NUCLEOTIDE SEQUENCE [LARGE SCALE GENOMIC DNA]</scope>
    <source>
        <strain evidence="4 5">A5</strain>
    </source>
</reference>
<dbReference type="Proteomes" id="UP000232722">
    <property type="component" value="Unassembled WGS sequence"/>
</dbReference>
<dbReference type="VEuPathDB" id="FungiDB:RhiirFUN_011675"/>
<reference evidence="4 5" key="2">
    <citation type="submission" date="2017-09" db="EMBL/GenBank/DDBJ databases">
        <title>Extensive intraspecific genome diversity in a model arbuscular mycorrhizal fungus.</title>
        <authorList>
            <person name="Chen E.C."/>
            <person name="Morin E."/>
            <person name="Beaudet D."/>
            <person name="Noel J."/>
            <person name="Ndikumana S."/>
            <person name="Charron P."/>
            <person name="St-Onge C."/>
            <person name="Giorgi J."/>
            <person name="Grigoriev I.V."/>
            <person name="Roux C."/>
            <person name="Martin F.M."/>
            <person name="Corradi N."/>
        </authorList>
    </citation>
    <scope>NUCLEOTIDE SEQUENCE [LARGE SCALE GENOMIC DNA]</scope>
    <source>
        <strain evidence="4 5">A5</strain>
    </source>
</reference>